<reference evidence="6" key="1">
    <citation type="submission" date="2021-02" db="EMBL/GenBank/DDBJ databases">
        <authorList>
            <person name="Nieuwenhuis M."/>
            <person name="Van De Peppel L.J.J."/>
        </authorList>
    </citation>
    <scope>NUCLEOTIDE SEQUENCE</scope>
    <source>
        <strain evidence="6">D49</strain>
    </source>
</reference>
<evidence type="ECO:0000256" key="4">
    <source>
        <dbReference type="ARBA" id="ARBA00022833"/>
    </source>
</evidence>
<dbReference type="GO" id="GO:0008892">
    <property type="term" value="F:guanine deaminase activity"/>
    <property type="evidence" value="ECO:0007669"/>
    <property type="project" value="TreeGrafter"/>
</dbReference>
<name>A0A9P7FTN6_9AGAR</name>
<feature type="domain" description="Amidohydrolase-related" evidence="5">
    <location>
        <begin position="23"/>
        <end position="304"/>
    </location>
</feature>
<dbReference type="InterPro" id="IPR006680">
    <property type="entry name" value="Amidohydro-rel"/>
</dbReference>
<keyword evidence="7" id="KW-1185">Reference proteome</keyword>
<reference evidence="6" key="2">
    <citation type="submission" date="2021-10" db="EMBL/GenBank/DDBJ databases">
        <title>Phylogenomics reveals ancestral predisposition of the termite-cultivated fungus Termitomyces towards a domesticated lifestyle.</title>
        <authorList>
            <person name="Auxier B."/>
            <person name="Grum-Grzhimaylo A."/>
            <person name="Cardenas M.E."/>
            <person name="Lodge J.D."/>
            <person name="Laessoe T."/>
            <person name="Pedersen O."/>
            <person name="Smith M.E."/>
            <person name="Kuyper T.W."/>
            <person name="Franco-Molano E.A."/>
            <person name="Baroni T.J."/>
            <person name="Aanen D.K."/>
        </authorList>
    </citation>
    <scope>NUCLEOTIDE SEQUENCE</scope>
    <source>
        <strain evidence="6">D49</strain>
    </source>
</reference>
<dbReference type="InterPro" id="IPR032466">
    <property type="entry name" value="Metal_Hydrolase"/>
</dbReference>
<dbReference type="PANTHER" id="PTHR11271">
    <property type="entry name" value="GUANINE DEAMINASE"/>
    <property type="match status" value="1"/>
</dbReference>
<keyword evidence="3" id="KW-0378">Hydrolase</keyword>
<evidence type="ECO:0000256" key="1">
    <source>
        <dbReference type="ARBA" id="ARBA00001947"/>
    </source>
</evidence>
<dbReference type="Proteomes" id="UP000717328">
    <property type="component" value="Unassembled WGS sequence"/>
</dbReference>
<accession>A0A9P7FTN6</accession>
<dbReference type="GO" id="GO:0005829">
    <property type="term" value="C:cytosol"/>
    <property type="evidence" value="ECO:0007669"/>
    <property type="project" value="TreeGrafter"/>
</dbReference>
<evidence type="ECO:0000256" key="3">
    <source>
        <dbReference type="ARBA" id="ARBA00022801"/>
    </source>
</evidence>
<dbReference type="OrthoDB" id="194468at2759"/>
<dbReference type="InterPro" id="IPR011059">
    <property type="entry name" value="Metal-dep_hydrolase_composite"/>
</dbReference>
<dbReference type="SUPFAM" id="SSF51556">
    <property type="entry name" value="Metallo-dependent hydrolases"/>
    <property type="match status" value="1"/>
</dbReference>
<comment type="caution">
    <text evidence="6">The sequence shown here is derived from an EMBL/GenBank/DDBJ whole genome shotgun (WGS) entry which is preliminary data.</text>
</comment>
<dbReference type="Gene3D" id="2.30.40.10">
    <property type="entry name" value="Urease, subunit C, domain 1"/>
    <property type="match status" value="1"/>
</dbReference>
<sequence>MDRNCPEYYIDHSADTSLHETKQLISHIRSLSKSNHHKQGQHSTDLVQPILTPRFAISCTPELLGSLGELASSEPSLPIQTHISENKAEVALIKEIFPDAPHYAGVYDSFGLLRSNTILAHAVHLEDAEIELIAKRNAGISHCPTSNFNLSSGVAPVGIFLDKGIKVGLGTDVSGGFSPSILNCVQNTSIASKVLAIKAGTHGTSPDQFASYQFSVATLLYLATMGGAQVCGIEKIVGSFVPGKSFDALLVDTRNSAGNPGLWSPDDCDDRKTNGNEALKGLLERFLFCGDDRNISRVYVQGRYVGGNDYHTHRSKGGKLN</sequence>
<keyword evidence="2" id="KW-0479">Metal-binding</keyword>
<dbReference type="AlphaFoldDB" id="A0A9P7FTN6"/>
<comment type="cofactor">
    <cofactor evidence="1">
        <name>Zn(2+)</name>
        <dbReference type="ChEBI" id="CHEBI:29105"/>
    </cofactor>
</comment>
<dbReference type="PANTHER" id="PTHR11271:SF6">
    <property type="entry name" value="GUANINE DEAMINASE"/>
    <property type="match status" value="1"/>
</dbReference>
<keyword evidence="4" id="KW-0862">Zinc</keyword>
<protein>
    <recommendedName>
        <fullName evidence="5">Amidohydrolase-related domain-containing protein</fullName>
    </recommendedName>
</protein>
<evidence type="ECO:0000256" key="2">
    <source>
        <dbReference type="ARBA" id="ARBA00022723"/>
    </source>
</evidence>
<evidence type="ECO:0000259" key="5">
    <source>
        <dbReference type="Pfam" id="PF01979"/>
    </source>
</evidence>
<evidence type="ECO:0000313" key="6">
    <source>
        <dbReference type="EMBL" id="KAG5637943.1"/>
    </source>
</evidence>
<dbReference type="GO" id="GO:0008270">
    <property type="term" value="F:zinc ion binding"/>
    <property type="evidence" value="ECO:0007669"/>
    <property type="project" value="TreeGrafter"/>
</dbReference>
<dbReference type="InterPro" id="IPR051607">
    <property type="entry name" value="Metallo-dep_hydrolases"/>
</dbReference>
<dbReference type="Pfam" id="PF01979">
    <property type="entry name" value="Amidohydro_1"/>
    <property type="match status" value="1"/>
</dbReference>
<proteinExistence type="predicted"/>
<dbReference type="GO" id="GO:0046098">
    <property type="term" value="P:guanine metabolic process"/>
    <property type="evidence" value="ECO:0007669"/>
    <property type="project" value="TreeGrafter"/>
</dbReference>
<dbReference type="EMBL" id="JABCKI010005792">
    <property type="protein sequence ID" value="KAG5637943.1"/>
    <property type="molecule type" value="Genomic_DNA"/>
</dbReference>
<organism evidence="6 7">
    <name type="scientific">Sphagnurus paluster</name>
    <dbReference type="NCBI Taxonomy" id="117069"/>
    <lineage>
        <taxon>Eukaryota</taxon>
        <taxon>Fungi</taxon>
        <taxon>Dikarya</taxon>
        <taxon>Basidiomycota</taxon>
        <taxon>Agaricomycotina</taxon>
        <taxon>Agaricomycetes</taxon>
        <taxon>Agaricomycetidae</taxon>
        <taxon>Agaricales</taxon>
        <taxon>Tricholomatineae</taxon>
        <taxon>Lyophyllaceae</taxon>
        <taxon>Sphagnurus</taxon>
    </lineage>
</organism>
<dbReference type="Gene3D" id="3.20.20.140">
    <property type="entry name" value="Metal-dependent hydrolases"/>
    <property type="match status" value="1"/>
</dbReference>
<gene>
    <name evidence="6" type="ORF">H0H81_002537</name>
</gene>
<evidence type="ECO:0000313" key="7">
    <source>
        <dbReference type="Proteomes" id="UP000717328"/>
    </source>
</evidence>